<evidence type="ECO:0000313" key="2">
    <source>
        <dbReference type="Proteomes" id="UP000187406"/>
    </source>
</evidence>
<reference evidence="2" key="1">
    <citation type="submission" date="2016-04" db="EMBL/GenBank/DDBJ databases">
        <title>Cephalotus genome sequencing.</title>
        <authorList>
            <person name="Fukushima K."/>
            <person name="Hasebe M."/>
            <person name="Fang X."/>
        </authorList>
    </citation>
    <scope>NUCLEOTIDE SEQUENCE [LARGE SCALE GENOMIC DNA]</scope>
    <source>
        <strain evidence="2">cv. St1</strain>
    </source>
</reference>
<dbReference type="EMBL" id="BDDD01000122">
    <property type="protein sequence ID" value="GAV59691.1"/>
    <property type="molecule type" value="Genomic_DNA"/>
</dbReference>
<dbReference type="Gene3D" id="1.25.40.10">
    <property type="entry name" value="Tetratricopeptide repeat domain"/>
    <property type="match status" value="1"/>
</dbReference>
<evidence type="ECO:0000313" key="1">
    <source>
        <dbReference type="EMBL" id="GAV59691.1"/>
    </source>
</evidence>
<dbReference type="OrthoDB" id="597215at2759"/>
<evidence type="ECO:0008006" key="3">
    <source>
        <dbReference type="Google" id="ProtNLM"/>
    </source>
</evidence>
<proteinExistence type="predicted"/>
<gene>
    <name evidence="1" type="ORF">CFOL_v3_03222</name>
</gene>
<dbReference type="AlphaFoldDB" id="A0A1Q3AVD7"/>
<dbReference type="Proteomes" id="UP000187406">
    <property type="component" value="Unassembled WGS sequence"/>
</dbReference>
<protein>
    <recommendedName>
        <fullName evidence="3">PPR domain-containing protein</fullName>
    </recommendedName>
</protein>
<accession>A0A1Q3AVD7</accession>
<dbReference type="STRING" id="3775.A0A1Q3AVD7"/>
<organism evidence="1 2">
    <name type="scientific">Cephalotus follicularis</name>
    <name type="common">Albany pitcher plant</name>
    <dbReference type="NCBI Taxonomy" id="3775"/>
    <lineage>
        <taxon>Eukaryota</taxon>
        <taxon>Viridiplantae</taxon>
        <taxon>Streptophyta</taxon>
        <taxon>Embryophyta</taxon>
        <taxon>Tracheophyta</taxon>
        <taxon>Spermatophyta</taxon>
        <taxon>Magnoliopsida</taxon>
        <taxon>eudicotyledons</taxon>
        <taxon>Gunneridae</taxon>
        <taxon>Pentapetalae</taxon>
        <taxon>rosids</taxon>
        <taxon>fabids</taxon>
        <taxon>Oxalidales</taxon>
        <taxon>Cephalotaceae</taxon>
        <taxon>Cephalotus</taxon>
    </lineage>
</organism>
<comment type="caution">
    <text evidence="1">The sequence shown here is derived from an EMBL/GenBank/DDBJ whole genome shotgun (WGS) entry which is preliminary data.</text>
</comment>
<dbReference type="InParanoid" id="A0A1Q3AVD7"/>
<sequence length="141" mass="16583">MSHCHHYAHQLKVKVSPTLNLNECVLAIVEKCNHLIHLKQLQSFLITVGHAHTQFYAFKLVRFRTLKLNNLNYARFIFDHLRSPNVFLYTAMLTAYASQPHLTSAFTLYRHMLRGGKPKPNQFIYPNVLRCNGTKWVRTRY</sequence>
<dbReference type="InterPro" id="IPR011990">
    <property type="entry name" value="TPR-like_helical_dom_sf"/>
</dbReference>
<name>A0A1Q3AVD7_CEPFO</name>
<keyword evidence="2" id="KW-1185">Reference proteome</keyword>